<dbReference type="InterPro" id="IPR021145">
    <property type="entry name" value="Portal_protein_SPP1_Gp6-like"/>
</dbReference>
<accession>K1TU07</accession>
<sequence length="78" mass="9146">MYTFTVPREKFDERAPDKQMIRQLISKHISIVGRMQKNMAYYKGQHEILSDADRENKLVCNHAKDISDTASSYLLEIQ</sequence>
<proteinExistence type="predicted"/>
<evidence type="ECO:0000313" key="1">
    <source>
        <dbReference type="EMBL" id="EKC69655.1"/>
    </source>
</evidence>
<reference evidence="1" key="1">
    <citation type="journal article" date="2013" name="Environ. Microbiol.">
        <title>Microbiota from the distal guts of lean and obese adolescents exhibit partial functional redundancy besides clear differences in community structure.</title>
        <authorList>
            <person name="Ferrer M."/>
            <person name="Ruiz A."/>
            <person name="Lanza F."/>
            <person name="Haange S.B."/>
            <person name="Oberbach A."/>
            <person name="Till H."/>
            <person name="Bargiela R."/>
            <person name="Campoy C."/>
            <person name="Segura M.T."/>
            <person name="Richter M."/>
            <person name="von Bergen M."/>
            <person name="Seifert J."/>
            <person name="Suarez A."/>
        </authorList>
    </citation>
    <scope>NUCLEOTIDE SEQUENCE</scope>
</reference>
<organism evidence="1">
    <name type="scientific">human gut metagenome</name>
    <dbReference type="NCBI Taxonomy" id="408170"/>
    <lineage>
        <taxon>unclassified sequences</taxon>
        <taxon>metagenomes</taxon>
        <taxon>organismal metagenomes</taxon>
    </lineage>
</organism>
<comment type="caution">
    <text evidence="1">The sequence shown here is derived from an EMBL/GenBank/DDBJ whole genome shotgun (WGS) entry which is preliminary data.</text>
</comment>
<protein>
    <submittedName>
        <fullName evidence="1">Phage portal protein, SPP1 family</fullName>
    </submittedName>
</protein>
<dbReference type="Pfam" id="PF05133">
    <property type="entry name" value="SPP1_portal"/>
    <property type="match status" value="1"/>
</dbReference>
<dbReference type="AlphaFoldDB" id="K1TU07"/>
<gene>
    <name evidence="1" type="ORF">LEA_08175</name>
</gene>
<name>K1TU07_9ZZZZ</name>
<dbReference type="EMBL" id="AJWY01005425">
    <property type="protein sequence ID" value="EKC69655.1"/>
    <property type="molecule type" value="Genomic_DNA"/>
</dbReference>